<reference evidence="2 3" key="1">
    <citation type="submission" date="2016-10" db="EMBL/GenBank/DDBJ databases">
        <title>Comparative genome analysis of multiple Pseudomonas spp. focuses on biocontrol and plant growth promoting traits.</title>
        <authorList>
            <person name="Tao X.-Y."/>
            <person name="Taylor C.G."/>
        </authorList>
    </citation>
    <scope>NUCLEOTIDE SEQUENCE [LARGE SCALE GENOMIC DNA]</scope>
    <source>
        <strain evidence="2 3">38D7</strain>
    </source>
</reference>
<evidence type="ECO:0000313" key="3">
    <source>
        <dbReference type="Proteomes" id="UP000285636"/>
    </source>
</evidence>
<protein>
    <recommendedName>
        <fullName evidence="1">DUF7296 domain-containing protein</fullName>
    </recommendedName>
</protein>
<dbReference type="Proteomes" id="UP000285636">
    <property type="component" value="Unassembled WGS sequence"/>
</dbReference>
<comment type="caution">
    <text evidence="2">The sequence shown here is derived from an EMBL/GenBank/DDBJ whole genome shotgun (WGS) entry which is preliminary data.</text>
</comment>
<gene>
    <name evidence="2" type="ORF">BK660_21750</name>
</gene>
<dbReference type="RefSeq" id="WP_123435192.1">
    <property type="nucleotide sequence ID" value="NZ_MOBK01000009.1"/>
</dbReference>
<feature type="domain" description="DUF7296" evidence="1">
    <location>
        <begin position="1"/>
        <end position="103"/>
    </location>
</feature>
<proteinExistence type="predicted"/>
<evidence type="ECO:0000259" key="1">
    <source>
        <dbReference type="Pfam" id="PF23969"/>
    </source>
</evidence>
<dbReference type="Pfam" id="PF23969">
    <property type="entry name" value="DUF7296"/>
    <property type="match status" value="1"/>
</dbReference>
<accession>A0A423HXZ2</accession>
<dbReference type="EMBL" id="MOBK01000009">
    <property type="protein sequence ID" value="RON17918.1"/>
    <property type="molecule type" value="Genomic_DNA"/>
</dbReference>
<sequence>MKWFTYDQNNSGGYFIDNDDVSHLICVQAENADEANTRAYQITEEYGEFCECCGSRWYIAERDEDGADVPTQYDKPLSESTASGYRQTAVLHFANGEKRKVRIGEPIDL</sequence>
<dbReference type="InterPro" id="IPR055720">
    <property type="entry name" value="DUF7296"/>
</dbReference>
<dbReference type="AlphaFoldDB" id="A0A423HXZ2"/>
<evidence type="ECO:0000313" key="2">
    <source>
        <dbReference type="EMBL" id="RON17918.1"/>
    </source>
</evidence>
<name>A0A423HXZ2_9PSED</name>
<organism evidence="2 3">
    <name type="scientific">Pseudomonas brassicacearum</name>
    <dbReference type="NCBI Taxonomy" id="930166"/>
    <lineage>
        <taxon>Bacteria</taxon>
        <taxon>Pseudomonadati</taxon>
        <taxon>Pseudomonadota</taxon>
        <taxon>Gammaproteobacteria</taxon>
        <taxon>Pseudomonadales</taxon>
        <taxon>Pseudomonadaceae</taxon>
        <taxon>Pseudomonas</taxon>
    </lineage>
</organism>